<keyword evidence="7 8" id="KW-0472">Membrane</keyword>
<gene>
    <name evidence="10" type="ORF">PLO_429</name>
</gene>
<dbReference type="FunFam" id="3.90.550.10:FF:000164">
    <property type="entry name" value="Beta-(1-3)-glucosyl transferase"/>
    <property type="match status" value="1"/>
</dbReference>
<reference evidence="10" key="1">
    <citation type="submission" date="2017-10" db="EMBL/GenBank/DDBJ databases">
        <title>Paulinella longichromatophora chromatophore genome.</title>
        <authorList>
            <person name="Lhee D."/>
            <person name="Yoon H.S."/>
        </authorList>
    </citation>
    <scope>NUCLEOTIDE SEQUENCE</scope>
</reference>
<organism evidence="10">
    <name type="scientific">Paulinella longichromatophora</name>
    <dbReference type="NCBI Taxonomy" id="1708747"/>
    <lineage>
        <taxon>Eukaryota</taxon>
        <taxon>Sar</taxon>
        <taxon>Rhizaria</taxon>
        <taxon>Cercozoa</taxon>
        <taxon>Imbricatea</taxon>
        <taxon>Silicofilosea</taxon>
        <taxon>Euglyphida</taxon>
        <taxon>Paulinellidae</taxon>
        <taxon>Paulinella</taxon>
    </lineage>
</organism>
<feature type="transmembrane region" description="Helical" evidence="8">
    <location>
        <begin position="333"/>
        <end position="356"/>
    </location>
</feature>
<evidence type="ECO:0000313" key="10">
    <source>
        <dbReference type="EMBL" id="AUG32424.1"/>
    </source>
</evidence>
<evidence type="ECO:0000256" key="2">
    <source>
        <dbReference type="ARBA" id="ARBA00022676"/>
    </source>
</evidence>
<dbReference type="PANTHER" id="PTHR43867:SF2">
    <property type="entry name" value="CELLULOSE SYNTHASE CATALYTIC SUBUNIT A [UDP-FORMING]"/>
    <property type="match status" value="1"/>
</dbReference>
<proteinExistence type="predicted"/>
<keyword evidence="2" id="KW-0328">Glycosyltransferase</keyword>
<evidence type="ECO:0000256" key="6">
    <source>
        <dbReference type="ARBA" id="ARBA00022989"/>
    </source>
</evidence>
<evidence type="ECO:0000256" key="3">
    <source>
        <dbReference type="ARBA" id="ARBA00022679"/>
    </source>
</evidence>
<keyword evidence="5" id="KW-0460">Magnesium</keyword>
<keyword evidence="3 10" id="KW-0808">Transferase</keyword>
<dbReference type="CDD" id="cd06423">
    <property type="entry name" value="CESA_like"/>
    <property type="match status" value="1"/>
</dbReference>
<dbReference type="InterPro" id="IPR050321">
    <property type="entry name" value="Glycosyltr_2/OpgH_subfam"/>
</dbReference>
<keyword evidence="6 8" id="KW-1133">Transmembrane helix</keyword>
<dbReference type="EMBL" id="MG264610">
    <property type="protein sequence ID" value="AUG32424.1"/>
    <property type="molecule type" value="Genomic_DNA"/>
</dbReference>
<keyword evidence="4 8" id="KW-0812">Transmembrane</keyword>
<dbReference type="PANTHER" id="PTHR43867">
    <property type="entry name" value="CELLULOSE SYNTHASE CATALYTIC SUBUNIT A [UDP-FORMING]"/>
    <property type="match status" value="1"/>
</dbReference>
<dbReference type="Pfam" id="PF00535">
    <property type="entry name" value="Glycos_transf_2"/>
    <property type="match status" value="1"/>
</dbReference>
<dbReference type="GO" id="GO:0005886">
    <property type="term" value="C:plasma membrane"/>
    <property type="evidence" value="ECO:0007669"/>
    <property type="project" value="TreeGrafter"/>
</dbReference>
<keyword evidence="10" id="KW-0934">Plastid</keyword>
<evidence type="ECO:0000259" key="9">
    <source>
        <dbReference type="Pfam" id="PF00535"/>
    </source>
</evidence>
<feature type="transmembrane region" description="Helical" evidence="8">
    <location>
        <begin position="38"/>
        <end position="57"/>
    </location>
</feature>
<accession>A0A2H4ZPG8</accession>
<evidence type="ECO:0000256" key="5">
    <source>
        <dbReference type="ARBA" id="ARBA00022842"/>
    </source>
</evidence>
<geneLocation type="plastid" evidence="10"/>
<comment type="subcellular location">
    <subcellularLocation>
        <location evidence="1">Membrane</location>
        <topology evidence="1">Multi-pass membrane protein</topology>
    </subcellularLocation>
</comment>
<protein>
    <submittedName>
        <fullName evidence="10">Glycosyl transferase, family 2</fullName>
    </submittedName>
</protein>
<evidence type="ECO:0000256" key="8">
    <source>
        <dbReference type="SAM" id="Phobius"/>
    </source>
</evidence>
<evidence type="ECO:0000256" key="4">
    <source>
        <dbReference type="ARBA" id="ARBA00022692"/>
    </source>
</evidence>
<dbReference type="AlphaFoldDB" id="A0A2H4ZPG8"/>
<evidence type="ECO:0000256" key="1">
    <source>
        <dbReference type="ARBA" id="ARBA00004141"/>
    </source>
</evidence>
<dbReference type="Gene3D" id="3.90.550.10">
    <property type="entry name" value="Spore Coat Polysaccharide Biosynthesis Protein SpsA, Chain A"/>
    <property type="match status" value="1"/>
</dbReference>
<sequence length="451" mass="50754">MTAIGTTTYRRRSKAAFFLLFCSWGGIFPHYLHGLRSFLPTAILTILVGGYNFYAVILQVYNKKQVIPNGGNTHNGKEFLPTVDIIIAARDEESVILKLVNNLAELRYPTNLLHFWIIDDGSQDHTPQLLTKLKKDLPNLQVIHRTRGSGGGKSGALNTVFDQLKSDWCMILDADAQLQFDVLERLIHFAENGGWSAVQLRKAVNNTSENFLTKAQSMEMALDATIQQGRLRVGGIVELRGNGQLFKRKAVELSGGFNEATVTDDLDLTFRLLLAKQSIGILWDPPVQEEAVLTLTALWRQRQRWAEGGLQRFFDYGEGLFSSRLNLFQKYDLIMFFVIQYVLPVVSLVDLITSIITHTFPVYWPLSIASLILAGIAIAQSCQQLSEGPPLPKLNPLNISLGIIYLAHWLFVIPWVALRMAFLPKYMIWAKTLHHGDTLISPKYLVSQVSK</sequence>
<feature type="domain" description="Glycosyltransferase 2-like" evidence="9">
    <location>
        <begin position="85"/>
        <end position="251"/>
    </location>
</feature>
<dbReference type="GO" id="GO:0016758">
    <property type="term" value="F:hexosyltransferase activity"/>
    <property type="evidence" value="ECO:0007669"/>
    <property type="project" value="TreeGrafter"/>
</dbReference>
<dbReference type="InterPro" id="IPR001173">
    <property type="entry name" value="Glyco_trans_2-like"/>
</dbReference>
<feature type="transmembrane region" description="Helical" evidence="8">
    <location>
        <begin position="15"/>
        <end position="32"/>
    </location>
</feature>
<feature type="transmembrane region" description="Helical" evidence="8">
    <location>
        <begin position="394"/>
        <end position="417"/>
    </location>
</feature>
<evidence type="ECO:0000256" key="7">
    <source>
        <dbReference type="ARBA" id="ARBA00023136"/>
    </source>
</evidence>
<name>A0A2H4ZPG8_9EUKA</name>
<dbReference type="InterPro" id="IPR029044">
    <property type="entry name" value="Nucleotide-diphossugar_trans"/>
</dbReference>
<dbReference type="SUPFAM" id="SSF53448">
    <property type="entry name" value="Nucleotide-diphospho-sugar transferases"/>
    <property type="match status" value="1"/>
</dbReference>